<sequence>MGVGEREEEGAHVHNFPRGPSWLCSALIVVGQAEQPSVWQELMLPTPPWDRPDSKVELRISSIRAPHGCPWLTSHDNGAVLDTKLVIPISALRVTGTCNF</sequence>
<keyword evidence="2" id="KW-1185">Reference proteome</keyword>
<dbReference type="AlphaFoldDB" id="A0AAV2R319"/>
<dbReference type="EMBL" id="CAXKWB010014192">
    <property type="protein sequence ID" value="CAL4110005.1"/>
    <property type="molecule type" value="Genomic_DNA"/>
</dbReference>
<organism evidence="1 2">
    <name type="scientific">Meganyctiphanes norvegica</name>
    <name type="common">Northern krill</name>
    <name type="synonym">Thysanopoda norvegica</name>
    <dbReference type="NCBI Taxonomy" id="48144"/>
    <lineage>
        <taxon>Eukaryota</taxon>
        <taxon>Metazoa</taxon>
        <taxon>Ecdysozoa</taxon>
        <taxon>Arthropoda</taxon>
        <taxon>Crustacea</taxon>
        <taxon>Multicrustacea</taxon>
        <taxon>Malacostraca</taxon>
        <taxon>Eumalacostraca</taxon>
        <taxon>Eucarida</taxon>
        <taxon>Euphausiacea</taxon>
        <taxon>Euphausiidae</taxon>
        <taxon>Meganyctiphanes</taxon>
    </lineage>
</organism>
<evidence type="ECO:0000313" key="1">
    <source>
        <dbReference type="EMBL" id="CAL4110005.1"/>
    </source>
</evidence>
<comment type="caution">
    <text evidence="1">The sequence shown here is derived from an EMBL/GenBank/DDBJ whole genome shotgun (WGS) entry which is preliminary data.</text>
</comment>
<name>A0AAV2R319_MEGNR</name>
<accession>A0AAV2R319</accession>
<reference evidence="1 2" key="1">
    <citation type="submission" date="2024-05" db="EMBL/GenBank/DDBJ databases">
        <authorList>
            <person name="Wallberg A."/>
        </authorList>
    </citation>
    <scope>NUCLEOTIDE SEQUENCE [LARGE SCALE GENOMIC DNA]</scope>
</reference>
<proteinExistence type="predicted"/>
<protein>
    <submittedName>
        <fullName evidence="1">Uncharacterized protein</fullName>
    </submittedName>
</protein>
<evidence type="ECO:0000313" key="2">
    <source>
        <dbReference type="Proteomes" id="UP001497623"/>
    </source>
</evidence>
<dbReference type="Proteomes" id="UP001497623">
    <property type="component" value="Unassembled WGS sequence"/>
</dbReference>
<gene>
    <name evidence="1" type="ORF">MNOR_LOCUS19259</name>
</gene>